<comment type="subunit">
    <text evidence="4">Oligomer with a subunit composition of (alpha,beta,gamma)6.</text>
</comment>
<dbReference type="Pfam" id="PF06857">
    <property type="entry name" value="ACP"/>
    <property type="match status" value="1"/>
</dbReference>
<comment type="similarity">
    <text evidence="4">Belongs to the CitD family.</text>
</comment>
<name>A0A949U240_9CLOT</name>
<dbReference type="RefSeq" id="WP_218323031.1">
    <property type="nucleotide sequence ID" value="NZ_JAEEGC010000144.1"/>
</dbReference>
<dbReference type="NCBIfam" id="NF009726">
    <property type="entry name" value="PRK13253.1"/>
    <property type="match status" value="1"/>
</dbReference>
<evidence type="ECO:0000256" key="3">
    <source>
        <dbReference type="ARBA" id="ARBA00022553"/>
    </source>
</evidence>
<dbReference type="InterPro" id="IPR023439">
    <property type="entry name" value="Mal_deCO2ase/Cit_lyase_ACP"/>
</dbReference>
<keyword evidence="5" id="KW-0456">Lyase</keyword>
<comment type="subcellular location">
    <subcellularLocation>
        <location evidence="1 4">Cytoplasm</location>
    </subcellularLocation>
</comment>
<dbReference type="NCBIfam" id="TIGR01608">
    <property type="entry name" value="citD"/>
    <property type="match status" value="1"/>
</dbReference>
<sequence length="98" mass="10792">MEIKKTAMAGTLESSDITIVVEPNSDKKIFIKLKSSVEKQFGDEIKKVILETLSELKVESVVIRANDKGALDCVIKARVQAAVLRAAEEERFNWGGAN</sequence>
<dbReference type="InterPro" id="IPR006495">
    <property type="entry name" value="CitD"/>
</dbReference>
<dbReference type="GO" id="GO:0016829">
    <property type="term" value="F:lyase activity"/>
    <property type="evidence" value="ECO:0007669"/>
    <property type="project" value="UniProtKB-KW"/>
</dbReference>
<proteinExistence type="inferred from homology"/>
<evidence type="ECO:0000256" key="4">
    <source>
        <dbReference type="HAMAP-Rule" id="MF_00805"/>
    </source>
</evidence>
<feature type="modified residue" description="O-(phosphoribosyl dephospho-coenzyme A)serine" evidence="4">
    <location>
        <position position="14"/>
    </location>
</feature>
<dbReference type="AlphaFoldDB" id="A0A949U240"/>
<keyword evidence="6" id="KW-1185">Reference proteome</keyword>
<accession>A0A949U240</accession>
<organism evidence="5 6">
    <name type="scientific">Clostridium thailandense</name>
    <dbReference type="NCBI Taxonomy" id="2794346"/>
    <lineage>
        <taxon>Bacteria</taxon>
        <taxon>Bacillati</taxon>
        <taxon>Bacillota</taxon>
        <taxon>Clostridia</taxon>
        <taxon>Eubacteriales</taxon>
        <taxon>Clostridiaceae</taxon>
        <taxon>Clostridium</taxon>
    </lineage>
</organism>
<evidence type="ECO:0000313" key="5">
    <source>
        <dbReference type="EMBL" id="MBV7275986.1"/>
    </source>
</evidence>
<reference evidence="5" key="1">
    <citation type="submission" date="2020-12" db="EMBL/GenBank/DDBJ databases">
        <title>Clostridium thailandense sp. nov., a novel acetogenic bacterium isolated from peat land soil in Thailand.</title>
        <authorList>
            <person name="Chaikitkaew S."/>
            <person name="Birkeland N.K."/>
        </authorList>
    </citation>
    <scope>NUCLEOTIDE SEQUENCE</scope>
    <source>
        <strain evidence="5">PL3</strain>
    </source>
</reference>
<keyword evidence="3 4" id="KW-0597">Phosphoprotein</keyword>
<evidence type="ECO:0000256" key="1">
    <source>
        <dbReference type="ARBA" id="ARBA00004496"/>
    </source>
</evidence>
<protein>
    <recommendedName>
        <fullName evidence="4">Citrate lyase acyl carrier protein</fullName>
    </recommendedName>
    <alternativeName>
        <fullName evidence="4">Citrate lyase gamma chain</fullName>
    </alternativeName>
</protein>
<gene>
    <name evidence="4 5" type="primary">citD</name>
    <name evidence="5" type="ORF">I6U48_24130</name>
</gene>
<dbReference type="PIRSF" id="PIRSF002736">
    <property type="entry name" value="Citrt_lyas_gamma"/>
    <property type="match status" value="1"/>
</dbReference>
<dbReference type="EMBL" id="JAEEGC010000144">
    <property type="protein sequence ID" value="MBV7275986.1"/>
    <property type="molecule type" value="Genomic_DNA"/>
</dbReference>
<comment type="function">
    <text evidence="4">Covalent carrier of the coenzyme of citrate lyase.</text>
</comment>
<dbReference type="Proteomes" id="UP000694308">
    <property type="component" value="Unassembled WGS sequence"/>
</dbReference>
<keyword evidence="2 4" id="KW-0963">Cytoplasm</keyword>
<evidence type="ECO:0000313" key="6">
    <source>
        <dbReference type="Proteomes" id="UP000694308"/>
    </source>
</evidence>
<comment type="caution">
    <text evidence="5">The sequence shown here is derived from an EMBL/GenBank/DDBJ whole genome shotgun (WGS) entry which is preliminary data.</text>
</comment>
<evidence type="ECO:0000256" key="2">
    <source>
        <dbReference type="ARBA" id="ARBA00022490"/>
    </source>
</evidence>
<dbReference type="HAMAP" id="MF_00805">
    <property type="entry name" value="CitD"/>
    <property type="match status" value="1"/>
</dbReference>
<dbReference type="GO" id="GO:0005737">
    <property type="term" value="C:cytoplasm"/>
    <property type="evidence" value="ECO:0007669"/>
    <property type="project" value="UniProtKB-SubCell"/>
</dbReference>